<accession>A0A8H4PW13</accession>
<protein>
    <recommendedName>
        <fullName evidence="4">Myb-like domain-containing protein</fullName>
    </recommendedName>
</protein>
<dbReference type="Proteomes" id="UP000557566">
    <property type="component" value="Unassembled WGS sequence"/>
</dbReference>
<evidence type="ECO:0000256" key="1">
    <source>
        <dbReference type="SAM" id="MobiDB-lite"/>
    </source>
</evidence>
<organism evidence="2 3">
    <name type="scientific">Ophiocordyceps sinensis</name>
    <dbReference type="NCBI Taxonomy" id="72228"/>
    <lineage>
        <taxon>Eukaryota</taxon>
        <taxon>Fungi</taxon>
        <taxon>Dikarya</taxon>
        <taxon>Ascomycota</taxon>
        <taxon>Pezizomycotina</taxon>
        <taxon>Sordariomycetes</taxon>
        <taxon>Hypocreomycetidae</taxon>
        <taxon>Hypocreales</taxon>
        <taxon>Ophiocordycipitaceae</taxon>
        <taxon>Ophiocordyceps</taxon>
    </lineage>
</organism>
<dbReference type="AlphaFoldDB" id="A0A8H4PW13"/>
<evidence type="ECO:0000313" key="2">
    <source>
        <dbReference type="EMBL" id="KAF4511494.1"/>
    </source>
</evidence>
<reference evidence="2 3" key="1">
    <citation type="journal article" date="2020" name="Genome Biol. Evol.">
        <title>A new high-quality draft genome assembly of the Chinese cordyceps Ophiocordyceps sinensis.</title>
        <authorList>
            <person name="Shu R."/>
            <person name="Zhang J."/>
            <person name="Meng Q."/>
            <person name="Zhang H."/>
            <person name="Zhou G."/>
            <person name="Li M."/>
            <person name="Wu P."/>
            <person name="Zhao Y."/>
            <person name="Chen C."/>
            <person name="Qin Q."/>
        </authorList>
    </citation>
    <scope>NUCLEOTIDE SEQUENCE [LARGE SCALE GENOMIC DNA]</scope>
    <source>
        <strain evidence="2 3">IOZ07</strain>
    </source>
</reference>
<evidence type="ECO:0008006" key="4">
    <source>
        <dbReference type="Google" id="ProtNLM"/>
    </source>
</evidence>
<keyword evidence="3" id="KW-1185">Reference proteome</keyword>
<feature type="compositionally biased region" description="Low complexity" evidence="1">
    <location>
        <begin position="270"/>
        <end position="305"/>
    </location>
</feature>
<proteinExistence type="predicted"/>
<evidence type="ECO:0000313" key="3">
    <source>
        <dbReference type="Proteomes" id="UP000557566"/>
    </source>
</evidence>
<feature type="region of interest" description="Disordered" evidence="1">
    <location>
        <begin position="341"/>
        <end position="372"/>
    </location>
</feature>
<sequence>MMMGSGNHGFFPGAVRGDMLFSAAYYRQSARIFDDQLFPNAVLAETTGPGTAHSADGPVLPPSAGYINWVNEAEDMKQRASFAVNGGGQDLVMPAWGDEQSAAPAATIDGGLDSFAPDWWCQEHQRQHSLYLQEQAGLVPWDAFGQTDVSSCLPWPACDVDRAGGMLAVTSAAAQPLILHDAAYPPLLDDMEMGLDPYPEMKVAPFATPTKHWPDSSPSYIFPHVVENATPFLLSEASSPSSDASLSNVSEESDLEARFASTLSLSATAPSSDRVLRSASSSPGVSSPGLKGKTTAKARAPTTKARASRSRKRLPSIPPELPPVVERVASRARRIVRLSCKKEEVKRSRSSSASSSSEQGARALEGPPYDKIDDMDPVSKRFLETMLLSDRDALRFRKVPYSIIQAKLRHLYSGAEETLRGHHRRLVLPKEQRVRKPVWLPRDDVLLEQAVRLQRIACPRAKKIAWTAVSRYIQANGASYRFGVTTCSRRYRALQSGDVA</sequence>
<name>A0A8H4PW13_9HYPO</name>
<feature type="compositionally biased region" description="Low complexity" evidence="1">
    <location>
        <begin position="350"/>
        <end position="363"/>
    </location>
</feature>
<dbReference type="OrthoDB" id="3439209at2759"/>
<comment type="caution">
    <text evidence="2">The sequence shown here is derived from an EMBL/GenBank/DDBJ whole genome shotgun (WGS) entry which is preliminary data.</text>
</comment>
<feature type="region of interest" description="Disordered" evidence="1">
    <location>
        <begin position="270"/>
        <end position="321"/>
    </location>
</feature>
<gene>
    <name evidence="2" type="ORF">G6O67_003286</name>
</gene>
<dbReference type="EMBL" id="JAAVMX010000003">
    <property type="protein sequence ID" value="KAF4511494.1"/>
    <property type="molecule type" value="Genomic_DNA"/>
</dbReference>